<dbReference type="Pfam" id="PF07947">
    <property type="entry name" value="YhhN"/>
    <property type="match status" value="1"/>
</dbReference>
<dbReference type="EMBL" id="CP036532">
    <property type="protein sequence ID" value="QBK29216.1"/>
    <property type="molecule type" value="Genomic_DNA"/>
</dbReference>
<keyword evidence="5 6" id="KW-0472">Membrane</keyword>
<dbReference type="AlphaFoldDB" id="A0A4P6UYD9"/>
<evidence type="ECO:0000256" key="3">
    <source>
        <dbReference type="ARBA" id="ARBA00022692"/>
    </source>
</evidence>
<proteinExistence type="inferred from homology"/>
<dbReference type="GeneID" id="90765772"/>
<protein>
    <submittedName>
        <fullName evidence="7">Lysoplasmalogenase</fullName>
    </submittedName>
</protein>
<feature type="transmembrane region" description="Helical" evidence="6">
    <location>
        <begin position="114"/>
        <end position="134"/>
    </location>
</feature>
<dbReference type="RefSeq" id="WP_131614918.1">
    <property type="nucleotide sequence ID" value="NZ_CP036532.1"/>
</dbReference>
<feature type="transmembrane region" description="Helical" evidence="6">
    <location>
        <begin position="195"/>
        <end position="216"/>
    </location>
</feature>
<keyword evidence="4 6" id="KW-1133">Transmembrane helix</keyword>
<sequence>MTHVLLAAAFVCAVAYLFMPAGRNRVPRAIVKTVPVALFAAIAMLAGAPVLLVAALVHSAAGDLLLAFARPAGHEETASGPDPAFLAGLIAFLAGHVIYVVLFLQTRLSDTQPLAWPIGLVMTLAAAAVGAILFRHAGALRWPVMAYVAAILAMGLAALTTGSWLLVGGAALFMVSDAILGTERFVLPAGDGRRTLTGIAIWVLYVAAQTLILFAFI</sequence>
<evidence type="ECO:0000256" key="4">
    <source>
        <dbReference type="ARBA" id="ARBA00022989"/>
    </source>
</evidence>
<name>A0A4P6UYD9_9HYPH</name>
<dbReference type="PANTHER" id="PTHR31885:SF6">
    <property type="entry name" value="GH04784P"/>
    <property type="match status" value="1"/>
</dbReference>
<evidence type="ECO:0000256" key="6">
    <source>
        <dbReference type="SAM" id="Phobius"/>
    </source>
</evidence>
<organism evidence="7 8">
    <name type="scientific">Roseitalea porphyridii</name>
    <dbReference type="NCBI Taxonomy" id="1852022"/>
    <lineage>
        <taxon>Bacteria</taxon>
        <taxon>Pseudomonadati</taxon>
        <taxon>Pseudomonadota</taxon>
        <taxon>Alphaproteobacteria</taxon>
        <taxon>Hyphomicrobiales</taxon>
        <taxon>Ahrensiaceae</taxon>
        <taxon>Roseitalea</taxon>
    </lineage>
</organism>
<dbReference type="GO" id="GO:0016020">
    <property type="term" value="C:membrane"/>
    <property type="evidence" value="ECO:0007669"/>
    <property type="project" value="UniProtKB-SubCell"/>
</dbReference>
<feature type="transmembrane region" description="Helical" evidence="6">
    <location>
        <begin position="36"/>
        <end position="62"/>
    </location>
</feature>
<feature type="transmembrane region" description="Helical" evidence="6">
    <location>
        <begin position="83"/>
        <end position="102"/>
    </location>
</feature>
<dbReference type="OrthoDB" id="7266492at2"/>
<keyword evidence="8" id="KW-1185">Reference proteome</keyword>
<dbReference type="KEGG" id="rpod:E0E05_00565"/>
<evidence type="ECO:0000313" key="8">
    <source>
        <dbReference type="Proteomes" id="UP000293719"/>
    </source>
</evidence>
<dbReference type="Proteomes" id="UP000293719">
    <property type="component" value="Chromosome"/>
</dbReference>
<feature type="transmembrane region" description="Helical" evidence="6">
    <location>
        <begin position="146"/>
        <end position="175"/>
    </location>
</feature>
<dbReference type="InterPro" id="IPR012506">
    <property type="entry name" value="TMEM86B-like"/>
</dbReference>
<evidence type="ECO:0000256" key="5">
    <source>
        <dbReference type="ARBA" id="ARBA00023136"/>
    </source>
</evidence>
<evidence type="ECO:0000256" key="2">
    <source>
        <dbReference type="ARBA" id="ARBA00007375"/>
    </source>
</evidence>
<evidence type="ECO:0000256" key="1">
    <source>
        <dbReference type="ARBA" id="ARBA00004141"/>
    </source>
</evidence>
<comment type="subcellular location">
    <subcellularLocation>
        <location evidence="1">Membrane</location>
        <topology evidence="1">Multi-pass membrane protein</topology>
    </subcellularLocation>
</comment>
<evidence type="ECO:0000313" key="7">
    <source>
        <dbReference type="EMBL" id="QBK29216.1"/>
    </source>
</evidence>
<dbReference type="GO" id="GO:0016787">
    <property type="term" value="F:hydrolase activity"/>
    <property type="evidence" value="ECO:0007669"/>
    <property type="project" value="TreeGrafter"/>
</dbReference>
<accession>A0A4P6UYD9</accession>
<gene>
    <name evidence="7" type="ORF">E0E05_00565</name>
</gene>
<keyword evidence="3 6" id="KW-0812">Transmembrane</keyword>
<comment type="similarity">
    <text evidence="2">Belongs to the TMEM86 family.</text>
</comment>
<dbReference type="PANTHER" id="PTHR31885">
    <property type="entry name" value="GH04784P"/>
    <property type="match status" value="1"/>
</dbReference>
<reference evidence="7 8" key="1">
    <citation type="journal article" date="2017" name="Int. J. Syst. Evol. Microbiol.">
        <title>Roseitalea porphyridii gen. nov., sp. nov., isolated from a red alga, and reclassification of Hoeflea suaedae Chung et al. 2013 as Pseudohoeflea suaedae gen. nov., comb. nov.</title>
        <authorList>
            <person name="Hyeon J.W."/>
            <person name="Jeong S.E."/>
            <person name="Baek K."/>
            <person name="Jeon C.O."/>
        </authorList>
    </citation>
    <scope>NUCLEOTIDE SEQUENCE [LARGE SCALE GENOMIC DNA]</scope>
    <source>
        <strain evidence="7 8">MA7-20</strain>
    </source>
</reference>